<dbReference type="PANTHER" id="PTHR34386">
    <property type="entry name" value="GLUTAREDOXIN"/>
    <property type="match status" value="1"/>
</dbReference>
<name>A0A0F8VYN5_9ZZZZ</name>
<dbReference type="PROSITE" id="PS51354">
    <property type="entry name" value="GLUTAREDOXIN_2"/>
    <property type="match status" value="1"/>
</dbReference>
<dbReference type="InterPro" id="IPR036249">
    <property type="entry name" value="Thioredoxin-like_sf"/>
</dbReference>
<proteinExistence type="predicted"/>
<dbReference type="Pfam" id="PF00462">
    <property type="entry name" value="Glutaredoxin"/>
    <property type="match status" value="1"/>
</dbReference>
<protein>
    <recommendedName>
        <fullName evidence="1">Glutaredoxin domain-containing protein</fullName>
    </recommendedName>
</protein>
<dbReference type="SUPFAM" id="SSF52833">
    <property type="entry name" value="Thioredoxin-like"/>
    <property type="match status" value="1"/>
</dbReference>
<sequence length="88" mass="9944">IDVSTINESDVVIYTTSWCTYCRKARVFLRQANIPYTEYDIEKSARAYAEYQQISGRGVPVIRIGKQTIQGYDPVAIRAALAALNQQL</sequence>
<feature type="non-terminal residue" evidence="2">
    <location>
        <position position="1"/>
    </location>
</feature>
<evidence type="ECO:0000313" key="2">
    <source>
        <dbReference type="EMBL" id="KKK49462.1"/>
    </source>
</evidence>
<reference evidence="2" key="1">
    <citation type="journal article" date="2015" name="Nature">
        <title>Complex archaea that bridge the gap between prokaryotes and eukaryotes.</title>
        <authorList>
            <person name="Spang A."/>
            <person name="Saw J.H."/>
            <person name="Jorgensen S.L."/>
            <person name="Zaremba-Niedzwiedzka K."/>
            <person name="Martijn J."/>
            <person name="Lind A.E."/>
            <person name="van Eijk R."/>
            <person name="Schleper C."/>
            <person name="Guy L."/>
            <person name="Ettema T.J."/>
        </authorList>
    </citation>
    <scope>NUCLEOTIDE SEQUENCE</scope>
</reference>
<evidence type="ECO:0000259" key="1">
    <source>
        <dbReference type="Pfam" id="PF00462"/>
    </source>
</evidence>
<dbReference type="InterPro" id="IPR002109">
    <property type="entry name" value="Glutaredoxin"/>
</dbReference>
<dbReference type="PANTHER" id="PTHR34386:SF1">
    <property type="entry name" value="GLUTAREDOXIN-LIKE PROTEIN NRDH"/>
    <property type="match status" value="1"/>
</dbReference>
<accession>A0A0F8VYN5</accession>
<dbReference type="EMBL" id="LAZR01068530">
    <property type="protein sequence ID" value="KKK49462.1"/>
    <property type="molecule type" value="Genomic_DNA"/>
</dbReference>
<dbReference type="GO" id="GO:0009055">
    <property type="term" value="F:electron transfer activity"/>
    <property type="evidence" value="ECO:0007669"/>
    <property type="project" value="TreeGrafter"/>
</dbReference>
<dbReference type="CDD" id="cd02976">
    <property type="entry name" value="NrdH"/>
    <property type="match status" value="1"/>
</dbReference>
<gene>
    <name evidence="2" type="ORF">LCGC14_3134800</name>
</gene>
<comment type="caution">
    <text evidence="2">The sequence shown here is derived from an EMBL/GenBank/DDBJ whole genome shotgun (WGS) entry which is preliminary data.</text>
</comment>
<dbReference type="Gene3D" id="3.40.30.10">
    <property type="entry name" value="Glutaredoxin"/>
    <property type="match status" value="1"/>
</dbReference>
<organism evidence="2">
    <name type="scientific">marine sediment metagenome</name>
    <dbReference type="NCBI Taxonomy" id="412755"/>
    <lineage>
        <taxon>unclassified sequences</taxon>
        <taxon>metagenomes</taxon>
        <taxon>ecological metagenomes</taxon>
    </lineage>
</organism>
<feature type="domain" description="Glutaredoxin" evidence="1">
    <location>
        <begin position="11"/>
        <end position="68"/>
    </location>
</feature>
<dbReference type="InterPro" id="IPR051548">
    <property type="entry name" value="Grx-like_ET"/>
</dbReference>
<dbReference type="AlphaFoldDB" id="A0A0F8VYN5"/>
<dbReference type="GO" id="GO:0045454">
    <property type="term" value="P:cell redox homeostasis"/>
    <property type="evidence" value="ECO:0007669"/>
    <property type="project" value="TreeGrafter"/>
</dbReference>